<dbReference type="OrthoDB" id="6165452at2759"/>
<evidence type="ECO:0000313" key="2">
    <source>
        <dbReference type="EMBL" id="CAG2240037.1"/>
    </source>
</evidence>
<evidence type="ECO:0000256" key="1">
    <source>
        <dbReference type="SAM" id="MobiDB-lite"/>
    </source>
</evidence>
<reference evidence="2" key="1">
    <citation type="submission" date="2021-03" db="EMBL/GenBank/DDBJ databases">
        <authorList>
            <person name="Bekaert M."/>
        </authorList>
    </citation>
    <scope>NUCLEOTIDE SEQUENCE</scope>
</reference>
<dbReference type="InterPro" id="IPR013083">
    <property type="entry name" value="Znf_RING/FYVE/PHD"/>
</dbReference>
<comment type="caution">
    <text evidence="2">The sequence shown here is derived from an EMBL/GenBank/DDBJ whole genome shotgun (WGS) entry which is preliminary data.</text>
</comment>
<gene>
    <name evidence="2" type="ORF">MEDL_52373</name>
</gene>
<feature type="compositionally biased region" description="Polar residues" evidence="1">
    <location>
        <begin position="377"/>
        <end position="406"/>
    </location>
</feature>
<evidence type="ECO:0008006" key="4">
    <source>
        <dbReference type="Google" id="ProtNLM"/>
    </source>
</evidence>
<organism evidence="2 3">
    <name type="scientific">Mytilus edulis</name>
    <name type="common">Blue mussel</name>
    <dbReference type="NCBI Taxonomy" id="6550"/>
    <lineage>
        <taxon>Eukaryota</taxon>
        <taxon>Metazoa</taxon>
        <taxon>Spiralia</taxon>
        <taxon>Lophotrochozoa</taxon>
        <taxon>Mollusca</taxon>
        <taxon>Bivalvia</taxon>
        <taxon>Autobranchia</taxon>
        <taxon>Pteriomorphia</taxon>
        <taxon>Mytilida</taxon>
        <taxon>Mytiloidea</taxon>
        <taxon>Mytilidae</taxon>
        <taxon>Mytilinae</taxon>
        <taxon>Mytilus</taxon>
    </lineage>
</organism>
<dbReference type="AlphaFoldDB" id="A0A8S3UCY5"/>
<evidence type="ECO:0000313" key="3">
    <source>
        <dbReference type="Proteomes" id="UP000683360"/>
    </source>
</evidence>
<dbReference type="Proteomes" id="UP000683360">
    <property type="component" value="Unassembled WGS sequence"/>
</dbReference>
<feature type="region of interest" description="Disordered" evidence="1">
    <location>
        <begin position="354"/>
        <end position="422"/>
    </location>
</feature>
<dbReference type="Gene3D" id="3.30.40.10">
    <property type="entry name" value="Zinc/RING finger domain, C3HC4 (zinc finger)"/>
    <property type="match status" value="1"/>
</dbReference>
<name>A0A8S3UCY5_MYTED</name>
<dbReference type="EMBL" id="CAJPWZ010002546">
    <property type="protein sequence ID" value="CAG2240037.1"/>
    <property type="molecule type" value="Genomic_DNA"/>
</dbReference>
<accession>A0A8S3UCY5</accession>
<dbReference type="InterPro" id="IPR011011">
    <property type="entry name" value="Znf_FYVE_PHD"/>
</dbReference>
<proteinExistence type="predicted"/>
<feature type="compositionally biased region" description="Polar residues" evidence="1">
    <location>
        <begin position="779"/>
        <end position="790"/>
    </location>
</feature>
<sequence length="849" mass="95239">MSSPRRSHREKISPYRYTPSLAVAKHKARQKNRERLQLSSQFTPNRLTQGKSTVTNYSLNPTKAAQKMIDATEQLNVQAEFKRGTLVMKFSPAAFLMFHKHTLAFYEKSSRLTAISHFKRDKNNLIVEESLSIKPITNDKVGRRQAYRINLYKTAFSVEANGREIKDFIKNDLHEILSTLPSIEFLNNMNTAIQDSCKSFLSDQDSNNWIQSDNISSHSAIVPTSSRDENDPLLTNLNRTQNLTSIETIVATDSTQSHKNCASCSENIIDFEFIICITCEEKFHFQCQNITSDQYKSLSIDELEQFKCTQCNSLINDLSISEIETDPGNMVQFTGSSCSPDTLVKTVQINRNLEKSPKSDPYCGNSNDTQQDHTGKQVHTAQQQSTNIGALRNNSSPILQTDNNSIKQPKQTGPKKQKILKQDDLKSKLAVAEAHIAALENTILDNNNLIRNMKLTQLGQNDYHQNGPDLHSYRQTPSSISANCSNCHCSQVDNRIRDLEREMSNLRLQHLENQFFTLRQQSQNLVNLQATAHMNQQGPVHTIHSQHVVQPSPTSVQNHWLQQPVHPLFQQTVPAPPPYMFRQPSRTQMAPSQNIPNSHMQAQHPQMIYHRAAVATQLSPLDSNNSIAVTPSIHPHSQTHHMSSTQGKVQINTSGNKIVPELITKSYVSNDISNSSSGDSKNSFAVTPSTHLHSQIHHMSSTQGKVQINTSTDKNVPEHITNSYSYVPNVLISNSSTGDSKNSFAVRKENEMKANLNVPSQSGPPRDSPKPYVYPENPDPNTILNSSNSNSKNCFAVEQRSETMISENCSDTVGLPPNKNVQHIYNPFLDKGQTFLLDPDIAAPVTRMI</sequence>
<dbReference type="SUPFAM" id="SSF57903">
    <property type="entry name" value="FYVE/PHD zinc finger"/>
    <property type="match status" value="1"/>
</dbReference>
<protein>
    <recommendedName>
        <fullName evidence="4">PHD-type domain-containing protein</fullName>
    </recommendedName>
</protein>
<keyword evidence="3" id="KW-1185">Reference proteome</keyword>
<feature type="region of interest" description="Disordered" evidence="1">
    <location>
        <begin position="753"/>
        <end position="790"/>
    </location>
</feature>